<dbReference type="Pfam" id="PF11104">
    <property type="entry name" value="PilM_2"/>
    <property type="match status" value="1"/>
</dbReference>
<dbReference type="EMBL" id="MGEK01000030">
    <property type="protein sequence ID" value="OGL81407.1"/>
    <property type="molecule type" value="Genomic_DNA"/>
</dbReference>
<dbReference type="PANTHER" id="PTHR32432:SF3">
    <property type="entry name" value="ETHANOLAMINE UTILIZATION PROTEIN EUTJ"/>
    <property type="match status" value="1"/>
</dbReference>
<dbReference type="InterPro" id="IPR043129">
    <property type="entry name" value="ATPase_NBD"/>
</dbReference>
<dbReference type="Gene3D" id="3.30.420.40">
    <property type="match status" value="2"/>
</dbReference>
<dbReference type="AlphaFoldDB" id="A0A1F7UUQ3"/>
<dbReference type="InterPro" id="IPR050696">
    <property type="entry name" value="FtsA/MreB"/>
</dbReference>
<protein>
    <recommendedName>
        <fullName evidence="3">SHS2 domain-containing protein</fullName>
    </recommendedName>
</protein>
<evidence type="ECO:0008006" key="3">
    <source>
        <dbReference type="Google" id="ProtNLM"/>
    </source>
</evidence>
<dbReference type="Gene3D" id="3.30.1490.300">
    <property type="match status" value="1"/>
</dbReference>
<dbReference type="NCBIfam" id="TIGR01175">
    <property type="entry name" value="pilM"/>
    <property type="match status" value="1"/>
</dbReference>
<name>A0A1F7UUQ3_9BACT</name>
<accession>A0A1F7UUQ3</accession>
<dbReference type="PIRSF" id="PIRSF019169">
    <property type="entry name" value="PilM"/>
    <property type="match status" value="1"/>
</dbReference>
<proteinExistence type="predicted"/>
<dbReference type="SUPFAM" id="SSF53067">
    <property type="entry name" value="Actin-like ATPase domain"/>
    <property type="match status" value="2"/>
</dbReference>
<reference evidence="1 2" key="1">
    <citation type="journal article" date="2016" name="Nat. Commun.">
        <title>Thousands of microbial genomes shed light on interconnected biogeochemical processes in an aquifer system.</title>
        <authorList>
            <person name="Anantharaman K."/>
            <person name="Brown C.T."/>
            <person name="Hug L.A."/>
            <person name="Sharon I."/>
            <person name="Castelle C.J."/>
            <person name="Probst A.J."/>
            <person name="Thomas B.C."/>
            <person name="Singh A."/>
            <person name="Wilkins M.J."/>
            <person name="Karaoz U."/>
            <person name="Brodie E.L."/>
            <person name="Williams K.H."/>
            <person name="Hubbard S.S."/>
            <person name="Banfield J.F."/>
        </authorList>
    </citation>
    <scope>NUCLEOTIDE SEQUENCE [LARGE SCALE GENOMIC DNA]</scope>
</reference>
<dbReference type="Proteomes" id="UP000176846">
    <property type="component" value="Unassembled WGS sequence"/>
</dbReference>
<sequence length="345" mass="37671">MFFSSSGRSYLGIDIGSVSIKVVELKDVNKVPELLTYGLAELPLDKSPGDSETSMADIAATITETCKKAQTKSKLAFAALPTYAVFTSIISLPKMSKNDLKSAIHFEAKKVMPLPVEEMILDPQVLDEAGPNGSMRVLLTGAPKTIVDRYLKIFQKTGLMLLGLETEGFALIRSLVGRDRAPTMIIDMGASTTDILVIDNNIPFLNRSIDMGGLNVTKSISRSLDISLPRAEQFKFDIGLSALESSNSEIPRTIEEAITPILNEIKYTITIFQGQSKKTIEKIILSGGSSLLANFAGYLSQKLNIRVYVGDPWARVRYPVELKGMLQESASRFAIAVGLAMRDIK</sequence>
<comment type="caution">
    <text evidence="1">The sequence shown here is derived from an EMBL/GenBank/DDBJ whole genome shotgun (WGS) entry which is preliminary data.</text>
</comment>
<dbReference type="InterPro" id="IPR005883">
    <property type="entry name" value="PilM"/>
</dbReference>
<organism evidence="1 2">
    <name type="scientific">Candidatus Uhrbacteria bacterium RIFCSPLOWO2_01_FULL_47_25</name>
    <dbReference type="NCBI Taxonomy" id="1802402"/>
    <lineage>
        <taxon>Bacteria</taxon>
        <taxon>Candidatus Uhriibacteriota</taxon>
    </lineage>
</organism>
<dbReference type="PANTHER" id="PTHR32432">
    <property type="entry name" value="CELL DIVISION PROTEIN FTSA-RELATED"/>
    <property type="match status" value="1"/>
</dbReference>
<gene>
    <name evidence="1" type="ORF">A2936_00230</name>
</gene>
<evidence type="ECO:0000313" key="1">
    <source>
        <dbReference type="EMBL" id="OGL81407.1"/>
    </source>
</evidence>
<evidence type="ECO:0000313" key="2">
    <source>
        <dbReference type="Proteomes" id="UP000176846"/>
    </source>
</evidence>
<dbReference type="CDD" id="cd24049">
    <property type="entry name" value="ASKHA_NBD_PilM"/>
    <property type="match status" value="1"/>
</dbReference>